<dbReference type="InterPro" id="IPR036950">
    <property type="entry name" value="PBP_transglycosylase"/>
</dbReference>
<dbReference type="EMBL" id="JACHOO010000005">
    <property type="protein sequence ID" value="MBB5753631.1"/>
    <property type="molecule type" value="Genomic_DNA"/>
</dbReference>
<dbReference type="NCBIfam" id="TIGR02070">
    <property type="entry name" value="mono_pep_trsgly"/>
    <property type="match status" value="1"/>
</dbReference>
<dbReference type="SUPFAM" id="SSF53955">
    <property type="entry name" value="Lysozyme-like"/>
    <property type="match status" value="1"/>
</dbReference>
<dbReference type="GO" id="GO:0005886">
    <property type="term" value="C:plasma membrane"/>
    <property type="evidence" value="ECO:0007669"/>
    <property type="project" value="UniProtKB-SubCell"/>
</dbReference>
<dbReference type="InterPro" id="IPR023346">
    <property type="entry name" value="Lysozyme-like_dom_sf"/>
</dbReference>
<evidence type="ECO:0000259" key="12">
    <source>
        <dbReference type="Pfam" id="PF00912"/>
    </source>
</evidence>
<name>A0A7W9FN04_9HYPH</name>
<dbReference type="InterPro" id="IPR011812">
    <property type="entry name" value="Pep_trsgly"/>
</dbReference>
<dbReference type="HAMAP" id="MF_00766">
    <property type="entry name" value="PGT_MtgA"/>
    <property type="match status" value="1"/>
</dbReference>
<keyword evidence="5 11" id="KW-0812">Transmembrane</keyword>
<keyword evidence="9 11" id="KW-0472">Membrane</keyword>
<sequence>MSLVRALIGGRTRPRRRGALAVLVRLAAVLVALPVVLVPIYLVAPPVSTLMLWSAVTLQGMERHWVSIDDVAPVLVNSVIMSEDGRFCEHGGVDWQALNAVIDNPNGPSRGASTIPMQTVKNLFLWSSRSYVRKAFEIPLATYADFVWPKRRTMEIYLNVAQWGPGLFGIEAAAQHYFNRPAARLTARQAALLATALPNPEVRNPAKPSRGHSRLARLVEGRARAAGAYVGCLADDAP</sequence>
<comment type="similarity">
    <text evidence="11">Belongs to the glycosyltransferase 51 family.</text>
</comment>
<evidence type="ECO:0000256" key="11">
    <source>
        <dbReference type="HAMAP-Rule" id="MF_00766"/>
    </source>
</evidence>
<keyword evidence="4 11" id="KW-0808">Transferase</keyword>
<keyword evidence="7 11" id="KW-0573">Peptidoglycan synthesis</keyword>
<organism evidence="13 14">
    <name type="scientific">Prosthecomicrobium pneumaticum</name>
    <dbReference type="NCBI Taxonomy" id="81895"/>
    <lineage>
        <taxon>Bacteria</taxon>
        <taxon>Pseudomonadati</taxon>
        <taxon>Pseudomonadota</taxon>
        <taxon>Alphaproteobacteria</taxon>
        <taxon>Hyphomicrobiales</taxon>
        <taxon>Kaistiaceae</taxon>
        <taxon>Prosthecomicrobium</taxon>
    </lineage>
</organism>
<keyword evidence="10 11" id="KW-0961">Cell wall biogenesis/degradation</keyword>
<keyword evidence="2 11" id="KW-0997">Cell inner membrane</keyword>
<comment type="subcellular location">
    <subcellularLocation>
        <location evidence="11">Cell inner membrane</location>
        <topology evidence="11">Single-pass membrane protein</topology>
    </subcellularLocation>
</comment>
<evidence type="ECO:0000256" key="9">
    <source>
        <dbReference type="ARBA" id="ARBA00023136"/>
    </source>
</evidence>
<dbReference type="GO" id="GO:0008955">
    <property type="term" value="F:peptidoglycan glycosyltransferase activity"/>
    <property type="evidence" value="ECO:0007669"/>
    <property type="project" value="UniProtKB-UniRule"/>
</dbReference>
<evidence type="ECO:0000256" key="5">
    <source>
        <dbReference type="ARBA" id="ARBA00022692"/>
    </source>
</evidence>
<keyword evidence="1 11" id="KW-1003">Cell membrane</keyword>
<dbReference type="AlphaFoldDB" id="A0A7W9FN04"/>
<evidence type="ECO:0000313" key="14">
    <source>
        <dbReference type="Proteomes" id="UP000523821"/>
    </source>
</evidence>
<reference evidence="13 14" key="1">
    <citation type="submission" date="2020-08" db="EMBL/GenBank/DDBJ databases">
        <title>Genomic Encyclopedia of Type Strains, Phase IV (KMG-IV): sequencing the most valuable type-strain genomes for metagenomic binning, comparative biology and taxonomic classification.</title>
        <authorList>
            <person name="Goeker M."/>
        </authorList>
    </citation>
    <scope>NUCLEOTIDE SEQUENCE [LARGE SCALE GENOMIC DNA]</scope>
    <source>
        <strain evidence="13 14">DSM 16268</strain>
    </source>
</reference>
<evidence type="ECO:0000256" key="8">
    <source>
        <dbReference type="ARBA" id="ARBA00022989"/>
    </source>
</evidence>
<dbReference type="GO" id="GO:0009252">
    <property type="term" value="P:peptidoglycan biosynthetic process"/>
    <property type="evidence" value="ECO:0007669"/>
    <property type="project" value="UniProtKB-UniRule"/>
</dbReference>
<dbReference type="UniPathway" id="UPA00219"/>
<evidence type="ECO:0000256" key="2">
    <source>
        <dbReference type="ARBA" id="ARBA00022519"/>
    </source>
</evidence>
<dbReference type="GO" id="GO:0071555">
    <property type="term" value="P:cell wall organization"/>
    <property type="evidence" value="ECO:0007669"/>
    <property type="project" value="UniProtKB-KW"/>
</dbReference>
<proteinExistence type="inferred from homology"/>
<keyword evidence="3 11" id="KW-0328">Glycosyltransferase</keyword>
<keyword evidence="14" id="KW-1185">Reference proteome</keyword>
<gene>
    <name evidence="11" type="primary">mtgA</name>
    <name evidence="13" type="ORF">GGQ63_002701</name>
</gene>
<feature type="domain" description="Glycosyl transferase family 51" evidence="12">
    <location>
        <begin position="60"/>
        <end position="213"/>
    </location>
</feature>
<evidence type="ECO:0000313" key="13">
    <source>
        <dbReference type="EMBL" id="MBB5753631.1"/>
    </source>
</evidence>
<comment type="pathway">
    <text evidence="11">Cell wall biogenesis; peptidoglycan biosynthesis.</text>
</comment>
<keyword evidence="6 11" id="KW-0133">Cell shape</keyword>
<comment type="function">
    <text evidence="11">Peptidoglycan polymerase that catalyzes glycan chain elongation from lipid-linked precursors.</text>
</comment>
<dbReference type="Pfam" id="PF00912">
    <property type="entry name" value="Transgly"/>
    <property type="match status" value="1"/>
</dbReference>
<evidence type="ECO:0000256" key="6">
    <source>
        <dbReference type="ARBA" id="ARBA00022960"/>
    </source>
</evidence>
<accession>A0A7W9FN04</accession>
<comment type="caution">
    <text evidence="13">The sequence shown here is derived from an EMBL/GenBank/DDBJ whole genome shotgun (WGS) entry which is preliminary data.</text>
</comment>
<dbReference type="GO" id="GO:0009274">
    <property type="term" value="C:peptidoglycan-based cell wall"/>
    <property type="evidence" value="ECO:0007669"/>
    <property type="project" value="InterPro"/>
</dbReference>
<evidence type="ECO:0000256" key="4">
    <source>
        <dbReference type="ARBA" id="ARBA00022679"/>
    </source>
</evidence>
<evidence type="ECO:0000256" key="1">
    <source>
        <dbReference type="ARBA" id="ARBA00022475"/>
    </source>
</evidence>
<dbReference type="Proteomes" id="UP000523821">
    <property type="component" value="Unassembled WGS sequence"/>
</dbReference>
<evidence type="ECO:0000256" key="10">
    <source>
        <dbReference type="ARBA" id="ARBA00023316"/>
    </source>
</evidence>
<dbReference type="InterPro" id="IPR001264">
    <property type="entry name" value="Glyco_trans_51"/>
</dbReference>
<dbReference type="EC" id="2.4.99.28" evidence="11"/>
<dbReference type="GO" id="GO:0008360">
    <property type="term" value="P:regulation of cell shape"/>
    <property type="evidence" value="ECO:0007669"/>
    <property type="project" value="UniProtKB-KW"/>
</dbReference>
<comment type="catalytic activity">
    <reaction evidence="11">
        <text>[GlcNAc-(1-&gt;4)-Mur2Ac(oyl-L-Ala-gamma-D-Glu-L-Lys-D-Ala-D-Ala)](n)-di-trans,octa-cis-undecaprenyl diphosphate + beta-D-GlcNAc-(1-&gt;4)-Mur2Ac(oyl-L-Ala-gamma-D-Glu-L-Lys-D-Ala-D-Ala)-di-trans,octa-cis-undecaprenyl diphosphate = [GlcNAc-(1-&gt;4)-Mur2Ac(oyl-L-Ala-gamma-D-Glu-L-Lys-D-Ala-D-Ala)](n+1)-di-trans,octa-cis-undecaprenyl diphosphate + di-trans,octa-cis-undecaprenyl diphosphate + H(+)</text>
        <dbReference type="Rhea" id="RHEA:23708"/>
        <dbReference type="Rhea" id="RHEA-COMP:9602"/>
        <dbReference type="Rhea" id="RHEA-COMP:9603"/>
        <dbReference type="ChEBI" id="CHEBI:15378"/>
        <dbReference type="ChEBI" id="CHEBI:58405"/>
        <dbReference type="ChEBI" id="CHEBI:60033"/>
        <dbReference type="ChEBI" id="CHEBI:78435"/>
        <dbReference type="EC" id="2.4.99.28"/>
    </reaction>
</comment>
<evidence type="ECO:0000256" key="3">
    <source>
        <dbReference type="ARBA" id="ARBA00022676"/>
    </source>
</evidence>
<dbReference type="PANTHER" id="PTHR30400:SF0">
    <property type="entry name" value="BIOSYNTHETIC PEPTIDOGLYCAN TRANSGLYCOSYLASE"/>
    <property type="match status" value="1"/>
</dbReference>
<dbReference type="PANTHER" id="PTHR30400">
    <property type="entry name" value="MONOFUNCTIONAL BIOSYNTHETIC PEPTIDOGLYCAN TRANSGLYCOSYLASE"/>
    <property type="match status" value="1"/>
</dbReference>
<dbReference type="RefSeq" id="WP_183856645.1">
    <property type="nucleotide sequence ID" value="NZ_JACHOO010000005.1"/>
</dbReference>
<keyword evidence="8 11" id="KW-1133">Transmembrane helix</keyword>
<feature type="transmembrane region" description="Helical" evidence="11">
    <location>
        <begin position="20"/>
        <end position="42"/>
    </location>
</feature>
<protein>
    <recommendedName>
        <fullName evidence="11">Biosynthetic peptidoglycan transglycosylase</fullName>
        <ecNumber evidence="11">2.4.99.28</ecNumber>
    </recommendedName>
    <alternativeName>
        <fullName evidence="11">Glycan polymerase</fullName>
    </alternativeName>
    <alternativeName>
        <fullName evidence="11">Peptidoglycan glycosyltransferase MtgA</fullName>
        <shortName evidence="11">PGT</shortName>
    </alternativeName>
</protein>
<dbReference type="Gene3D" id="1.10.3810.10">
    <property type="entry name" value="Biosynthetic peptidoglycan transglycosylase-like"/>
    <property type="match status" value="1"/>
</dbReference>
<evidence type="ECO:0000256" key="7">
    <source>
        <dbReference type="ARBA" id="ARBA00022984"/>
    </source>
</evidence>
<dbReference type="GO" id="GO:0016763">
    <property type="term" value="F:pentosyltransferase activity"/>
    <property type="evidence" value="ECO:0007669"/>
    <property type="project" value="InterPro"/>
</dbReference>